<dbReference type="InterPro" id="IPR000719">
    <property type="entry name" value="Prot_kinase_dom"/>
</dbReference>
<dbReference type="PANTHER" id="PTHR24359">
    <property type="entry name" value="SERINE/THREONINE-PROTEIN KINASE SBK1"/>
    <property type="match status" value="1"/>
</dbReference>
<dbReference type="STRING" id="1448308.A0A2T2NH73"/>
<organism evidence="3 4">
    <name type="scientific">Corynespora cassiicola Philippines</name>
    <dbReference type="NCBI Taxonomy" id="1448308"/>
    <lineage>
        <taxon>Eukaryota</taxon>
        <taxon>Fungi</taxon>
        <taxon>Dikarya</taxon>
        <taxon>Ascomycota</taxon>
        <taxon>Pezizomycotina</taxon>
        <taxon>Dothideomycetes</taxon>
        <taxon>Pleosporomycetidae</taxon>
        <taxon>Pleosporales</taxon>
        <taxon>Corynesporascaceae</taxon>
        <taxon>Corynespora</taxon>
    </lineage>
</organism>
<evidence type="ECO:0000259" key="2">
    <source>
        <dbReference type="PROSITE" id="PS50011"/>
    </source>
</evidence>
<feature type="region of interest" description="Disordered" evidence="1">
    <location>
        <begin position="679"/>
        <end position="705"/>
    </location>
</feature>
<dbReference type="EMBL" id="KZ678138">
    <property type="protein sequence ID" value="PSN64719.1"/>
    <property type="molecule type" value="Genomic_DNA"/>
</dbReference>
<dbReference type="OrthoDB" id="1046782at2759"/>
<evidence type="ECO:0000313" key="3">
    <source>
        <dbReference type="EMBL" id="PSN64719.1"/>
    </source>
</evidence>
<dbReference type="GO" id="GO:0004674">
    <property type="term" value="F:protein serine/threonine kinase activity"/>
    <property type="evidence" value="ECO:0007669"/>
    <property type="project" value="TreeGrafter"/>
</dbReference>
<evidence type="ECO:0000313" key="4">
    <source>
        <dbReference type="Proteomes" id="UP000240883"/>
    </source>
</evidence>
<dbReference type="InterPro" id="IPR011009">
    <property type="entry name" value="Kinase-like_dom_sf"/>
</dbReference>
<protein>
    <submittedName>
        <fullName evidence="3">Kinase-like protein</fullName>
    </submittedName>
</protein>
<accession>A0A2T2NH73</accession>
<feature type="compositionally biased region" description="Polar residues" evidence="1">
    <location>
        <begin position="684"/>
        <end position="705"/>
    </location>
</feature>
<dbReference type="Pfam" id="PF00069">
    <property type="entry name" value="Pkinase"/>
    <property type="match status" value="1"/>
</dbReference>
<dbReference type="Proteomes" id="UP000240883">
    <property type="component" value="Unassembled WGS sequence"/>
</dbReference>
<dbReference type="GO" id="GO:0005524">
    <property type="term" value="F:ATP binding"/>
    <property type="evidence" value="ECO:0007669"/>
    <property type="project" value="InterPro"/>
</dbReference>
<feature type="domain" description="Protein kinase" evidence="2">
    <location>
        <begin position="345"/>
        <end position="730"/>
    </location>
</feature>
<gene>
    <name evidence="3" type="ORF">BS50DRAFT_623218</name>
</gene>
<dbReference type="SMART" id="SM00220">
    <property type="entry name" value="S_TKc"/>
    <property type="match status" value="1"/>
</dbReference>
<dbReference type="Gene3D" id="1.10.510.10">
    <property type="entry name" value="Transferase(Phosphotransferase) domain 1"/>
    <property type="match status" value="2"/>
</dbReference>
<dbReference type="AlphaFoldDB" id="A0A2T2NH73"/>
<keyword evidence="3" id="KW-0418">Kinase</keyword>
<evidence type="ECO:0000256" key="1">
    <source>
        <dbReference type="SAM" id="MobiDB-lite"/>
    </source>
</evidence>
<proteinExistence type="predicted"/>
<dbReference type="PROSITE" id="PS50011">
    <property type="entry name" value="PROTEIN_KINASE_DOM"/>
    <property type="match status" value="1"/>
</dbReference>
<keyword evidence="3" id="KW-0808">Transferase</keyword>
<feature type="region of interest" description="Disordered" evidence="1">
    <location>
        <begin position="106"/>
        <end position="128"/>
    </location>
</feature>
<keyword evidence="4" id="KW-1185">Reference proteome</keyword>
<dbReference type="PANTHER" id="PTHR24359:SF37">
    <property type="entry name" value="PROTEIN KINASE DOMAIN-CONTAINING PROTEIN"/>
    <property type="match status" value="1"/>
</dbReference>
<reference evidence="3 4" key="1">
    <citation type="journal article" date="2018" name="Front. Microbiol.">
        <title>Genome-Wide Analysis of Corynespora cassiicola Leaf Fall Disease Putative Effectors.</title>
        <authorList>
            <person name="Lopez D."/>
            <person name="Ribeiro S."/>
            <person name="Label P."/>
            <person name="Fumanal B."/>
            <person name="Venisse J.S."/>
            <person name="Kohler A."/>
            <person name="de Oliveira R.R."/>
            <person name="Labutti K."/>
            <person name="Lipzen A."/>
            <person name="Lail K."/>
            <person name="Bauer D."/>
            <person name="Ohm R.A."/>
            <person name="Barry K.W."/>
            <person name="Spatafora J."/>
            <person name="Grigoriev I.V."/>
            <person name="Martin F.M."/>
            <person name="Pujade-Renaud V."/>
        </authorList>
    </citation>
    <scope>NUCLEOTIDE SEQUENCE [LARGE SCALE GENOMIC DNA]</scope>
    <source>
        <strain evidence="3 4">Philippines</strain>
    </source>
</reference>
<name>A0A2T2NH73_CORCC</name>
<dbReference type="SUPFAM" id="SSF56112">
    <property type="entry name" value="Protein kinase-like (PK-like)"/>
    <property type="match status" value="1"/>
</dbReference>
<dbReference type="CDD" id="cd00180">
    <property type="entry name" value="PKc"/>
    <property type="match status" value="1"/>
</dbReference>
<sequence>MVNLAIKAHNGVQITVGNPLSDFQGTADSFSGDTERSVIKRSVSFPESELQGPRLQWRTLSQPLLSRDTTPGRLRRIFLPNGIGVSVSKNDANKCGVVVSHTKEPGLNLSEANPKDKCDQSPAPKPQTEPVADFVAEKQPGFQVAVMRRLIESHLPLDNLLTLKISRDVSKYRVRSYDYHVKFLPSSFLKDRITSSLIRRELCRCDWSTKPSKTSENTTETHNFESYRYIMAILYLMKQPKRIGNFVQCGVSDSDLPLKITIRSKGTRVLYSLTSLENTESTPVDFEKQEDAEMFEEKQWTALIPVLSRTDRWYIPSPACSAPDKIRIPHYKFPSQAVLPFETWNPVPQKSGFGQVAKVKIHPDHHFFENYKGSGNVFAIKELKNAHEKDFNREAKILKKLSGERHAHKHLITLLATYQKNNSFYLIFPCAESNLLEFWKRKRPSRGDESWSRWIAQQCLGLAEGLYKIHRYETLSANSILTVFDTVVSQDGLQKQGVVTNHDTGATQVMKRLFGRHGDLKPENILWFPERGRNYGTLKITDFGIAHFSIRNLVESRKKRRVQNTPTYRSPECDLETGVNTACDVWALGCIYLHFITWYFGGFQLIEIFVNRRLGHDENHEVETDAFFTTEIENGSKKIKVKPSVINFMDKLSCHPECKHFFPEFLDMIKKDMLVVQQKPADGSSDSPVLKQSMSQSLSIPNQVSTSRKSSGEIFRRLGDIFSNLNLEDP</sequence>